<sequence>MLLKIKAQKLPLTTATVTDAAATPHWPALLHQQNVDELLYLENNQDWEQLLAAAHLLNLGDRLVDSAGTIWGLTFRNKQVQLLMSGMIPLSELQQLIQAHALLDGSCCVSKLQINSVTEAIQFVKSLS</sequence>
<dbReference type="Proteomes" id="UP000294832">
    <property type="component" value="Unassembled WGS sequence"/>
</dbReference>
<dbReference type="Gene3D" id="1.10.8.650">
    <property type="entry name" value="Uncharacterised protein PF13642 yp_926445, C-terminal domain"/>
    <property type="match status" value="1"/>
</dbReference>
<evidence type="ECO:0000313" key="1">
    <source>
        <dbReference type="EMBL" id="TCN88870.1"/>
    </source>
</evidence>
<evidence type="ECO:0000313" key="2">
    <source>
        <dbReference type="Proteomes" id="UP000294832"/>
    </source>
</evidence>
<organism evidence="1 2">
    <name type="scientific">Shewanella fodinae</name>
    <dbReference type="NCBI Taxonomy" id="552357"/>
    <lineage>
        <taxon>Bacteria</taxon>
        <taxon>Pseudomonadati</taxon>
        <taxon>Pseudomonadota</taxon>
        <taxon>Gammaproteobacteria</taxon>
        <taxon>Alteromonadales</taxon>
        <taxon>Shewanellaceae</taxon>
        <taxon>Shewanella</taxon>
    </lineage>
</organism>
<comment type="caution">
    <text evidence="1">The sequence shown here is derived from an EMBL/GenBank/DDBJ whole genome shotgun (WGS) entry which is preliminary data.</text>
</comment>
<dbReference type="AlphaFoldDB" id="A0A4R2FF82"/>
<dbReference type="InterPro" id="IPR025284">
    <property type="entry name" value="DUF4144"/>
</dbReference>
<reference evidence="1 2" key="1">
    <citation type="submission" date="2019-03" db="EMBL/GenBank/DDBJ databases">
        <title>Freshwater and sediment microbial communities from various areas in North America, analyzing microbe dynamics in response to fracking.</title>
        <authorList>
            <person name="Lamendella R."/>
        </authorList>
    </citation>
    <scope>NUCLEOTIDE SEQUENCE [LARGE SCALE GENOMIC DNA]</scope>
    <source>
        <strain evidence="1 2">74A</strain>
    </source>
</reference>
<proteinExistence type="predicted"/>
<dbReference type="Gene3D" id="2.40.10.320">
    <property type="entry name" value="Uncharacterised protein PF13642 yp_926445, N-terminal domain"/>
    <property type="match status" value="1"/>
</dbReference>
<accession>A0A4R2FF82</accession>
<name>A0A4R2FF82_9GAMM</name>
<dbReference type="Pfam" id="PF13642">
    <property type="entry name" value="DUF4144"/>
    <property type="match status" value="1"/>
</dbReference>
<dbReference type="EMBL" id="SLWF01000003">
    <property type="protein sequence ID" value="TCN88870.1"/>
    <property type="molecule type" value="Genomic_DNA"/>
</dbReference>
<protein>
    <submittedName>
        <fullName evidence="1">Uncharacterized protein DUF4144</fullName>
    </submittedName>
</protein>
<keyword evidence="2" id="KW-1185">Reference proteome</keyword>
<gene>
    <name evidence="1" type="ORF">EDC91_10350</name>
</gene>